<dbReference type="PRINTS" id="PR00368">
    <property type="entry name" value="FADPNR"/>
</dbReference>
<comment type="caution">
    <text evidence="5">Lacks conserved residue(s) required for the propagation of feature annotation.</text>
</comment>
<feature type="domain" description="FAD/NAD(P)-binding" evidence="6">
    <location>
        <begin position="15"/>
        <end position="312"/>
    </location>
</feature>
<dbReference type="RefSeq" id="WP_341371141.1">
    <property type="nucleotide sequence ID" value="NZ_JBBPCO010000009.1"/>
</dbReference>
<feature type="binding site" evidence="5">
    <location>
        <position position="43"/>
    </location>
    <ligand>
        <name>FAD</name>
        <dbReference type="ChEBI" id="CHEBI:57692"/>
    </ligand>
</feature>
<sequence length="351" mass="38388">MNHPVEVASVRKDPDIIIIGGGPAGLHMIFQAGMHGMRSLLVDALPQAGGQLSALYPEKYIYDIPGIPQILAQDLVRQLQIQAEVFEPDYHWGEQVSRLEFRDDNWTVGTQTRQWQARAVVLAGGIGAFAPKKPRCTALEQFETRGEVLYHPQSVRDWQDRRVLIQGAGPQAVEAAIIAARHGACEVNLVHRKDAFEPAPGQTESFQNLRQSGRIRVHVPYTVSALQGEPALASAVLKGYGTADRQVETDLFLPLLGYGAALGPIKEWDLSLKQGGIPVQPDSMESPKPRLFVIGDLASYPGKNKLILTAFSEAAIAARQAFNYIYPGKRIPTAYSSNLGPLSLDITRPGE</sequence>
<dbReference type="Gene3D" id="3.50.50.60">
    <property type="entry name" value="FAD/NAD(P)-binding domain"/>
    <property type="match status" value="3"/>
</dbReference>
<feature type="binding site" evidence="5">
    <location>
        <position position="296"/>
    </location>
    <ligand>
        <name>FAD</name>
        <dbReference type="ChEBI" id="CHEBI:57692"/>
    </ligand>
</feature>
<evidence type="ECO:0000256" key="1">
    <source>
        <dbReference type="ARBA" id="ARBA00022630"/>
    </source>
</evidence>
<name>A0ABU9D975_9PROT</name>
<keyword evidence="1 5" id="KW-0285">Flavoprotein</keyword>
<dbReference type="EMBL" id="JBBPCO010000009">
    <property type="protein sequence ID" value="MEK8090084.1"/>
    <property type="molecule type" value="Genomic_DNA"/>
</dbReference>
<dbReference type="PANTHER" id="PTHR48105">
    <property type="entry name" value="THIOREDOXIN REDUCTASE 1-RELATED-RELATED"/>
    <property type="match status" value="1"/>
</dbReference>
<organism evidence="7 8">
    <name type="scientific">Thermithiobacillus plumbiphilus</name>
    <dbReference type="NCBI Taxonomy" id="1729899"/>
    <lineage>
        <taxon>Bacteria</taxon>
        <taxon>Pseudomonadati</taxon>
        <taxon>Pseudomonadota</taxon>
        <taxon>Acidithiobacillia</taxon>
        <taxon>Acidithiobacillales</taxon>
        <taxon>Thermithiobacillaceae</taxon>
        <taxon>Thermithiobacillus</taxon>
    </lineage>
</organism>
<comment type="cofactor">
    <cofactor evidence="5">
        <name>FAD</name>
        <dbReference type="ChEBI" id="CHEBI:57692"/>
    </cofactor>
    <text evidence="5">Binds 1 FAD per subunit.</text>
</comment>
<keyword evidence="3 5" id="KW-0521">NADP</keyword>
<evidence type="ECO:0000256" key="2">
    <source>
        <dbReference type="ARBA" id="ARBA00022827"/>
    </source>
</evidence>
<protein>
    <recommendedName>
        <fullName evidence="5">Ferredoxin--NADP reductase</fullName>
        <shortName evidence="5">FNR</shortName>
        <shortName evidence="5">Fd-NADP(+) reductase</shortName>
        <ecNumber evidence="5">1.18.1.2</ecNumber>
    </recommendedName>
</protein>
<feature type="binding site" evidence="5">
    <location>
        <position position="129"/>
    </location>
    <ligand>
        <name>FAD</name>
        <dbReference type="ChEBI" id="CHEBI:57692"/>
    </ligand>
</feature>
<comment type="subunit">
    <text evidence="5">Homodimer.</text>
</comment>
<comment type="caution">
    <text evidence="7">The sequence shown here is derived from an EMBL/GenBank/DDBJ whole genome shotgun (WGS) entry which is preliminary data.</text>
</comment>
<dbReference type="InterPro" id="IPR022890">
    <property type="entry name" value="Fd--NADP_Rdtase_type_2"/>
</dbReference>
<evidence type="ECO:0000313" key="7">
    <source>
        <dbReference type="EMBL" id="MEK8090084.1"/>
    </source>
</evidence>
<dbReference type="HAMAP" id="MF_01685">
    <property type="entry name" value="FENR2"/>
    <property type="match status" value="1"/>
</dbReference>
<dbReference type="InterPro" id="IPR036188">
    <property type="entry name" value="FAD/NAD-bd_sf"/>
</dbReference>
<comment type="similarity">
    <text evidence="5">Belongs to the ferredoxin--NADP reductase type 2 family.</text>
</comment>
<dbReference type="Proteomes" id="UP001446205">
    <property type="component" value="Unassembled WGS sequence"/>
</dbReference>
<keyword evidence="2 5" id="KW-0274">FAD</keyword>
<evidence type="ECO:0000256" key="4">
    <source>
        <dbReference type="ARBA" id="ARBA00023002"/>
    </source>
</evidence>
<proteinExistence type="inferred from homology"/>
<feature type="binding site" evidence="5">
    <location>
        <position position="51"/>
    </location>
    <ligand>
        <name>FAD</name>
        <dbReference type="ChEBI" id="CHEBI:57692"/>
    </ligand>
</feature>
<evidence type="ECO:0000256" key="5">
    <source>
        <dbReference type="HAMAP-Rule" id="MF_01685"/>
    </source>
</evidence>
<evidence type="ECO:0000259" key="6">
    <source>
        <dbReference type="Pfam" id="PF07992"/>
    </source>
</evidence>
<feature type="binding site" evidence="5">
    <location>
        <position position="56"/>
    </location>
    <ligand>
        <name>FAD</name>
        <dbReference type="ChEBI" id="CHEBI:57692"/>
    </ligand>
</feature>
<evidence type="ECO:0000313" key="8">
    <source>
        <dbReference type="Proteomes" id="UP001446205"/>
    </source>
</evidence>
<dbReference type="Pfam" id="PF07992">
    <property type="entry name" value="Pyr_redox_2"/>
    <property type="match status" value="1"/>
</dbReference>
<accession>A0ABU9D975</accession>
<gene>
    <name evidence="7" type="ORF">WOB96_09940</name>
</gene>
<reference evidence="7 8" key="1">
    <citation type="submission" date="2024-04" db="EMBL/GenBank/DDBJ databases">
        <authorList>
            <person name="Abashina T."/>
            <person name="Shaikin A."/>
        </authorList>
    </citation>
    <scope>NUCLEOTIDE SEQUENCE [LARGE SCALE GENOMIC DNA]</scope>
    <source>
        <strain evidence="7 8">AAFK</strain>
    </source>
</reference>
<keyword evidence="4 5" id="KW-0560">Oxidoreductase</keyword>
<feature type="binding site" evidence="5">
    <location>
        <position position="337"/>
    </location>
    <ligand>
        <name>FAD</name>
        <dbReference type="ChEBI" id="CHEBI:57692"/>
    </ligand>
</feature>
<dbReference type="PRINTS" id="PR00469">
    <property type="entry name" value="PNDRDTASEII"/>
</dbReference>
<comment type="catalytic activity">
    <reaction evidence="5">
        <text>2 reduced [2Fe-2S]-[ferredoxin] + NADP(+) + H(+) = 2 oxidized [2Fe-2S]-[ferredoxin] + NADPH</text>
        <dbReference type="Rhea" id="RHEA:20125"/>
        <dbReference type="Rhea" id="RHEA-COMP:10000"/>
        <dbReference type="Rhea" id="RHEA-COMP:10001"/>
        <dbReference type="ChEBI" id="CHEBI:15378"/>
        <dbReference type="ChEBI" id="CHEBI:33737"/>
        <dbReference type="ChEBI" id="CHEBI:33738"/>
        <dbReference type="ChEBI" id="CHEBI:57783"/>
        <dbReference type="ChEBI" id="CHEBI:58349"/>
        <dbReference type="EC" id="1.18.1.2"/>
    </reaction>
</comment>
<keyword evidence="8" id="KW-1185">Reference proteome</keyword>
<dbReference type="InterPro" id="IPR050097">
    <property type="entry name" value="Ferredoxin-NADP_redctase_2"/>
</dbReference>
<dbReference type="InterPro" id="IPR023753">
    <property type="entry name" value="FAD/NAD-binding_dom"/>
</dbReference>
<evidence type="ECO:0000256" key="3">
    <source>
        <dbReference type="ARBA" id="ARBA00022857"/>
    </source>
</evidence>
<dbReference type="SUPFAM" id="SSF51905">
    <property type="entry name" value="FAD/NAD(P)-binding domain"/>
    <property type="match status" value="1"/>
</dbReference>
<dbReference type="EC" id="1.18.1.2" evidence="5"/>
<feature type="binding site" evidence="5">
    <location>
        <position position="96"/>
    </location>
    <ligand>
        <name>FAD</name>
        <dbReference type="ChEBI" id="CHEBI:57692"/>
    </ligand>
</feature>